<dbReference type="AlphaFoldDB" id="A0A8A1LZN2"/>
<evidence type="ECO:0000313" key="3">
    <source>
        <dbReference type="Proteomes" id="UP000663671"/>
    </source>
</evidence>
<reference evidence="2" key="1">
    <citation type="submission" date="2021-01" db="EMBL/GenBank/DDBJ databases">
        <title>Chromosome-level genome assembly of a human fungal pathogen reveals clustering of transcriptionally co-regulated genes.</title>
        <authorList>
            <person name="Voorhies M."/>
            <person name="Cohen S."/>
            <person name="Shea T.P."/>
            <person name="Petrus S."/>
            <person name="Munoz J.F."/>
            <person name="Poplawski S."/>
            <person name="Goldman W.E."/>
            <person name="Michael T."/>
            <person name="Cuomo C.A."/>
            <person name="Sil A."/>
            <person name="Beyhan S."/>
        </authorList>
    </citation>
    <scope>NUCLEOTIDE SEQUENCE</scope>
    <source>
        <strain evidence="2">WU24</strain>
    </source>
</reference>
<evidence type="ECO:0000256" key="1">
    <source>
        <dbReference type="SAM" id="SignalP"/>
    </source>
</evidence>
<gene>
    <name evidence="2" type="ORF">I7I51_08078</name>
</gene>
<name>A0A8A1LZN2_AJECA</name>
<dbReference type="Proteomes" id="UP000663671">
    <property type="component" value="Chromosome 2"/>
</dbReference>
<organism evidence="2 3">
    <name type="scientific">Ajellomyces capsulatus</name>
    <name type="common">Darling's disease fungus</name>
    <name type="synonym">Histoplasma capsulatum</name>
    <dbReference type="NCBI Taxonomy" id="5037"/>
    <lineage>
        <taxon>Eukaryota</taxon>
        <taxon>Fungi</taxon>
        <taxon>Dikarya</taxon>
        <taxon>Ascomycota</taxon>
        <taxon>Pezizomycotina</taxon>
        <taxon>Eurotiomycetes</taxon>
        <taxon>Eurotiomycetidae</taxon>
        <taxon>Onygenales</taxon>
        <taxon>Ajellomycetaceae</taxon>
        <taxon>Histoplasma</taxon>
    </lineage>
</organism>
<dbReference type="VEuPathDB" id="FungiDB:I7I51_08078"/>
<feature type="chain" id="PRO_5033996903" evidence="1">
    <location>
        <begin position="31"/>
        <end position="180"/>
    </location>
</feature>
<evidence type="ECO:0000313" key="2">
    <source>
        <dbReference type="EMBL" id="QSS58650.1"/>
    </source>
</evidence>
<protein>
    <submittedName>
        <fullName evidence="2">Uncharacterized protein</fullName>
    </submittedName>
</protein>
<proteinExistence type="predicted"/>
<feature type="signal peptide" evidence="1">
    <location>
        <begin position="1"/>
        <end position="30"/>
    </location>
</feature>
<sequence>MASTIINRCIIAAVNCAVLIINAGLSESAAEHVRDVFLANWYGRCSSDDMIASSEVIVKWSSTRLHEPDEGMRREGFPVHPSQFPVLLRPSSPYLIDVPGPKTPTRDLTILLELTVVQKSKSKNIEENKGAMRIKSGLRIVYLPLPTRVIRGSWRKNTPPHPEVRERRKIDNIGVNFLQG</sequence>
<dbReference type="EMBL" id="CP069109">
    <property type="protein sequence ID" value="QSS58650.1"/>
    <property type="molecule type" value="Genomic_DNA"/>
</dbReference>
<accession>A0A8A1LZN2</accession>
<dbReference type="OrthoDB" id="10563580at2759"/>
<keyword evidence="1" id="KW-0732">Signal</keyword>